<evidence type="ECO:0000259" key="1">
    <source>
        <dbReference type="Pfam" id="PF01979"/>
    </source>
</evidence>
<dbReference type="AlphaFoldDB" id="A0A162M167"/>
<dbReference type="PANTHER" id="PTHR43135">
    <property type="entry name" value="ALPHA-D-RIBOSE 1-METHYLPHOSPHONATE 5-TRIPHOSPHATE DIPHOSPHATASE"/>
    <property type="match status" value="1"/>
</dbReference>
<proteinExistence type="predicted"/>
<feature type="domain" description="Amidohydrolase-related" evidence="1">
    <location>
        <begin position="66"/>
        <end position="415"/>
    </location>
</feature>
<dbReference type="GO" id="GO:0016810">
    <property type="term" value="F:hydrolase activity, acting on carbon-nitrogen (but not peptide) bonds"/>
    <property type="evidence" value="ECO:0007669"/>
    <property type="project" value="InterPro"/>
</dbReference>
<dbReference type="RefSeq" id="WP_062761144.1">
    <property type="nucleotide sequence ID" value="NZ_CP121027.1"/>
</dbReference>
<dbReference type="Gene3D" id="3.20.20.140">
    <property type="entry name" value="Metal-dependent hydrolases"/>
    <property type="match status" value="1"/>
</dbReference>
<organism evidence="2 3">
    <name type="scientific">Tistrella mobilis</name>
    <dbReference type="NCBI Taxonomy" id="171437"/>
    <lineage>
        <taxon>Bacteria</taxon>
        <taxon>Pseudomonadati</taxon>
        <taxon>Pseudomonadota</taxon>
        <taxon>Alphaproteobacteria</taxon>
        <taxon>Geminicoccales</taxon>
        <taxon>Geminicoccaceae</taxon>
        <taxon>Tistrella</taxon>
    </lineage>
</organism>
<dbReference type="InterPro" id="IPR011059">
    <property type="entry name" value="Metal-dep_hydrolase_composite"/>
</dbReference>
<dbReference type="EMBL" id="LPZR01000003">
    <property type="protein sequence ID" value="KYO57770.1"/>
    <property type="molecule type" value="Genomic_DNA"/>
</dbReference>
<dbReference type="InterPro" id="IPR032466">
    <property type="entry name" value="Metal_Hydrolase"/>
</dbReference>
<dbReference type="InterPro" id="IPR057744">
    <property type="entry name" value="OTAase-like"/>
</dbReference>
<protein>
    <submittedName>
        <fullName evidence="2">Peptidase M38</fullName>
    </submittedName>
</protein>
<comment type="caution">
    <text evidence="2">The sequence shown here is derived from an EMBL/GenBank/DDBJ whole genome shotgun (WGS) entry which is preliminary data.</text>
</comment>
<sequence length="419" mass="44592">MTSASKAAPRGAGTVFRNARVLDVVAGRYLDGQSVWVEGGVIRAIAPDADRMAGADAEVIDLGGKVLMPGLCDAHVHVTAITPNFAELGRMSPFYVTVHTADVLKGMLERGFTTVRDAGGADWGLAKAVAEGALPGPRLLYCGKALSQTGGHADMRGPGQQELGECFCCAGLGRVCDGVPEMRRACRDLIRTGATHIKLMVSGGVASPTDRIDSTQFAMEELYAAVEEAEAANIPVMGHAYTARAINRALEAGITSIEHGNLLDESSVRLFVEKGRWLVPTLATYSALAEEGLAAGMPADLHRKVYDVLDAGREALRLAHAGGVRIAFGTDLLGIMHRRQLTEFALRAQVQAPIDVIRSATTVAADLFRMGDRIGRVEPGLLADLIVVDGDVLHDVAPWSRPDETIRLVMKEGRVLVAR</sequence>
<dbReference type="SUPFAM" id="SSF51556">
    <property type="entry name" value="Metallo-dependent hydrolases"/>
    <property type="match status" value="1"/>
</dbReference>
<dbReference type="PANTHER" id="PTHR43135:SF3">
    <property type="entry name" value="ALPHA-D-RIBOSE 1-METHYLPHOSPHONATE 5-TRIPHOSPHATE DIPHOSPHATASE"/>
    <property type="match status" value="1"/>
</dbReference>
<dbReference type="Pfam" id="PF01979">
    <property type="entry name" value="Amidohydro_1"/>
    <property type="match status" value="1"/>
</dbReference>
<dbReference type="GeneID" id="97240149"/>
<dbReference type="Proteomes" id="UP000075787">
    <property type="component" value="Unassembled WGS sequence"/>
</dbReference>
<dbReference type="Gene3D" id="2.30.40.10">
    <property type="entry name" value="Urease, subunit C, domain 1"/>
    <property type="match status" value="1"/>
</dbReference>
<name>A0A162M167_9PROT</name>
<reference evidence="2 3" key="1">
    <citation type="submission" date="2015-12" db="EMBL/GenBank/DDBJ databases">
        <title>Genome sequence of Tistrella mobilis MCCC 1A02139.</title>
        <authorList>
            <person name="Lu L."/>
            <person name="Lai Q."/>
            <person name="Shao Z."/>
            <person name="Qian P."/>
        </authorList>
    </citation>
    <scope>NUCLEOTIDE SEQUENCE [LARGE SCALE GENOMIC DNA]</scope>
    <source>
        <strain evidence="2 3">MCCC 1A02139</strain>
    </source>
</reference>
<dbReference type="CDD" id="cd01299">
    <property type="entry name" value="Met_dep_hydrolase_A"/>
    <property type="match status" value="1"/>
</dbReference>
<dbReference type="OrthoDB" id="9782972at2"/>
<accession>A0A162M167</accession>
<evidence type="ECO:0000313" key="3">
    <source>
        <dbReference type="Proteomes" id="UP000075787"/>
    </source>
</evidence>
<dbReference type="SUPFAM" id="SSF51338">
    <property type="entry name" value="Composite domain of metallo-dependent hydrolases"/>
    <property type="match status" value="1"/>
</dbReference>
<gene>
    <name evidence="2" type="ORF">AUP44_18625</name>
</gene>
<evidence type="ECO:0000313" key="2">
    <source>
        <dbReference type="EMBL" id="KYO57770.1"/>
    </source>
</evidence>
<dbReference type="InterPro" id="IPR051781">
    <property type="entry name" value="Metallo-dep_Hydrolase"/>
</dbReference>
<dbReference type="InterPro" id="IPR006680">
    <property type="entry name" value="Amidohydro-rel"/>
</dbReference>